<dbReference type="AlphaFoldDB" id="A0A7W8KKM6"/>
<feature type="chain" id="PRO_5030609388" evidence="1">
    <location>
        <begin position="28"/>
        <end position="52"/>
    </location>
</feature>
<gene>
    <name evidence="2" type="ORF">HNQ07_004243</name>
</gene>
<evidence type="ECO:0000256" key="1">
    <source>
        <dbReference type="SAM" id="SignalP"/>
    </source>
</evidence>
<dbReference type="Proteomes" id="UP000539473">
    <property type="component" value="Unassembled WGS sequence"/>
</dbReference>
<name>A0A7W8KKM6_9DEIO</name>
<accession>A0A7W8KKM6</accession>
<proteinExistence type="predicted"/>
<organism evidence="2 3">
    <name type="scientific">Deinococcus metalli</name>
    <dbReference type="NCBI Taxonomy" id="1141878"/>
    <lineage>
        <taxon>Bacteria</taxon>
        <taxon>Thermotogati</taxon>
        <taxon>Deinococcota</taxon>
        <taxon>Deinococci</taxon>
        <taxon>Deinococcales</taxon>
        <taxon>Deinococcaceae</taxon>
        <taxon>Deinococcus</taxon>
    </lineage>
</organism>
<comment type="caution">
    <text evidence="2">The sequence shown here is derived from an EMBL/GenBank/DDBJ whole genome shotgun (WGS) entry which is preliminary data.</text>
</comment>
<keyword evidence="1" id="KW-0732">Signal</keyword>
<reference evidence="2 3" key="1">
    <citation type="submission" date="2020-08" db="EMBL/GenBank/DDBJ databases">
        <title>Genomic Encyclopedia of Type Strains, Phase IV (KMG-IV): sequencing the most valuable type-strain genomes for metagenomic binning, comparative biology and taxonomic classification.</title>
        <authorList>
            <person name="Goeker M."/>
        </authorList>
    </citation>
    <scope>NUCLEOTIDE SEQUENCE [LARGE SCALE GENOMIC DNA]</scope>
    <source>
        <strain evidence="2 3">DSM 27521</strain>
    </source>
</reference>
<protein>
    <submittedName>
        <fullName evidence="2">Uncharacterized protein</fullName>
    </submittedName>
</protein>
<sequence length="52" mass="5534">MKHFRRLVLLTLGFLSLSNALSGHAYAAAFTPTMVTDGMPGGGDNDPEPDQD</sequence>
<evidence type="ECO:0000313" key="3">
    <source>
        <dbReference type="Proteomes" id="UP000539473"/>
    </source>
</evidence>
<dbReference type="EMBL" id="JACHFK010000015">
    <property type="protein sequence ID" value="MBB5378736.1"/>
    <property type="molecule type" value="Genomic_DNA"/>
</dbReference>
<feature type="signal peptide" evidence="1">
    <location>
        <begin position="1"/>
        <end position="27"/>
    </location>
</feature>
<dbReference type="RefSeq" id="WP_184115465.1">
    <property type="nucleotide sequence ID" value="NZ_BNAJ01000014.1"/>
</dbReference>
<evidence type="ECO:0000313" key="2">
    <source>
        <dbReference type="EMBL" id="MBB5378736.1"/>
    </source>
</evidence>